<dbReference type="PANTHER" id="PTHR21043:SF0">
    <property type="entry name" value="MITOCHONDRIAL ASSEMBLY OF RIBOSOMAL LARGE SUBUNIT PROTEIN 1"/>
    <property type="match status" value="1"/>
</dbReference>
<dbReference type="RefSeq" id="WP_093320822.1">
    <property type="nucleotide sequence ID" value="NZ_FOHV01000020.1"/>
</dbReference>
<comment type="function">
    <text evidence="2">Functions as a ribosomal silencing factor. Interacts with ribosomal protein uL14 (rplN), blocking formation of intersubunit bridge B8. Prevents association of the 30S and 50S ribosomal subunits and the formation of functional ribosomes, thus repressing translation.</text>
</comment>
<gene>
    <name evidence="2" type="primary">rsfS</name>
    <name evidence="3" type="ORF">SAMN02583745_02140</name>
</gene>
<reference evidence="4" key="1">
    <citation type="submission" date="2016-10" db="EMBL/GenBank/DDBJ databases">
        <authorList>
            <person name="Varghese N."/>
            <person name="Submissions S."/>
        </authorList>
    </citation>
    <scope>NUCLEOTIDE SEQUENCE [LARGE SCALE GENOMIC DNA]</scope>
    <source>
        <strain evidence="4">DSM 18579</strain>
    </source>
</reference>
<organism evidence="3 4">
    <name type="scientific">Thorsellia anophelis DSM 18579</name>
    <dbReference type="NCBI Taxonomy" id="1123402"/>
    <lineage>
        <taxon>Bacteria</taxon>
        <taxon>Pseudomonadati</taxon>
        <taxon>Pseudomonadota</taxon>
        <taxon>Gammaproteobacteria</taxon>
        <taxon>Enterobacterales</taxon>
        <taxon>Thorselliaceae</taxon>
        <taxon>Thorsellia</taxon>
    </lineage>
</organism>
<dbReference type="OrthoDB" id="9793681at2"/>
<dbReference type="EMBL" id="FOHV01000020">
    <property type="protein sequence ID" value="SET36514.1"/>
    <property type="molecule type" value="Genomic_DNA"/>
</dbReference>
<dbReference type="GO" id="GO:0090071">
    <property type="term" value="P:negative regulation of ribosome biogenesis"/>
    <property type="evidence" value="ECO:0007669"/>
    <property type="project" value="UniProtKB-UniRule"/>
</dbReference>
<keyword evidence="4" id="KW-1185">Reference proteome</keyword>
<comment type="similarity">
    <text evidence="1 2">Belongs to the Iojap/RsfS family.</text>
</comment>
<dbReference type="PANTHER" id="PTHR21043">
    <property type="entry name" value="IOJAP SUPERFAMILY ORTHOLOG"/>
    <property type="match status" value="1"/>
</dbReference>
<keyword evidence="2" id="KW-0678">Repressor</keyword>
<sequence>MTTLSTFENSNQSNPSSLLLNAQNLVDTDTLTTWIVDQVEEVKGQDITILDVKGKSSITNAMIIVTGTSSRHIASMADQVLQKAKENRIETFSCSGKDASDWMIIDFGDAILHLMQKESRDTYALEKLWS</sequence>
<dbReference type="GO" id="GO:0017148">
    <property type="term" value="P:negative regulation of translation"/>
    <property type="evidence" value="ECO:0007669"/>
    <property type="project" value="UniProtKB-UniRule"/>
</dbReference>
<dbReference type="Proteomes" id="UP000242642">
    <property type="component" value="Unassembled WGS sequence"/>
</dbReference>
<dbReference type="AlphaFoldDB" id="A0A1I0DVK4"/>
<dbReference type="GO" id="GO:0043023">
    <property type="term" value="F:ribosomal large subunit binding"/>
    <property type="evidence" value="ECO:0007669"/>
    <property type="project" value="TreeGrafter"/>
</dbReference>
<protein>
    <recommendedName>
        <fullName evidence="2">Ribosomal silencing factor RsfS</fullName>
    </recommendedName>
</protein>
<dbReference type="Gene3D" id="3.30.460.10">
    <property type="entry name" value="Beta Polymerase, domain 2"/>
    <property type="match status" value="1"/>
</dbReference>
<comment type="subcellular location">
    <subcellularLocation>
        <location evidence="2">Cytoplasm</location>
    </subcellularLocation>
</comment>
<dbReference type="HAMAP" id="MF_01477">
    <property type="entry name" value="Iojap_RsfS"/>
    <property type="match status" value="1"/>
</dbReference>
<dbReference type="GO" id="GO:0042256">
    <property type="term" value="P:cytosolic ribosome assembly"/>
    <property type="evidence" value="ECO:0007669"/>
    <property type="project" value="UniProtKB-UniRule"/>
</dbReference>
<evidence type="ECO:0000313" key="3">
    <source>
        <dbReference type="EMBL" id="SET36514.1"/>
    </source>
</evidence>
<dbReference type="GO" id="GO:0005737">
    <property type="term" value="C:cytoplasm"/>
    <property type="evidence" value="ECO:0007669"/>
    <property type="project" value="UniProtKB-SubCell"/>
</dbReference>
<keyword evidence="2" id="KW-0810">Translation regulation</keyword>
<dbReference type="InterPro" id="IPR004394">
    <property type="entry name" value="Iojap/RsfS/C7orf30"/>
</dbReference>
<accession>A0A1I0DVK4</accession>
<name>A0A1I0DVK4_9GAMM</name>
<dbReference type="STRING" id="1123402.SAMN02583745_02140"/>
<dbReference type="Pfam" id="PF02410">
    <property type="entry name" value="RsfS"/>
    <property type="match status" value="1"/>
</dbReference>
<keyword evidence="2" id="KW-0963">Cytoplasm</keyword>
<proteinExistence type="inferred from homology"/>
<evidence type="ECO:0000256" key="2">
    <source>
        <dbReference type="HAMAP-Rule" id="MF_01477"/>
    </source>
</evidence>
<evidence type="ECO:0000313" key="4">
    <source>
        <dbReference type="Proteomes" id="UP000242642"/>
    </source>
</evidence>
<comment type="subunit">
    <text evidence="2">Interacts with ribosomal protein uL14 (rplN).</text>
</comment>
<dbReference type="NCBIfam" id="TIGR00090">
    <property type="entry name" value="rsfS_iojap_ybeB"/>
    <property type="match status" value="1"/>
</dbReference>
<evidence type="ECO:0000256" key="1">
    <source>
        <dbReference type="ARBA" id="ARBA00010574"/>
    </source>
</evidence>
<dbReference type="InterPro" id="IPR043519">
    <property type="entry name" value="NT_sf"/>
</dbReference>
<dbReference type="SUPFAM" id="SSF81301">
    <property type="entry name" value="Nucleotidyltransferase"/>
    <property type="match status" value="1"/>
</dbReference>